<evidence type="ECO:0000313" key="10">
    <source>
        <dbReference type="EMBL" id="MFC7319087.1"/>
    </source>
</evidence>
<dbReference type="InterPro" id="IPR035906">
    <property type="entry name" value="MetI-like_sf"/>
</dbReference>
<dbReference type="InterPro" id="IPR000515">
    <property type="entry name" value="MetI-like"/>
</dbReference>
<feature type="transmembrane region" description="Helical" evidence="8">
    <location>
        <begin position="222"/>
        <end position="246"/>
    </location>
</feature>
<dbReference type="CDD" id="cd06261">
    <property type="entry name" value="TM_PBP2"/>
    <property type="match status" value="1"/>
</dbReference>
<evidence type="ECO:0000256" key="8">
    <source>
        <dbReference type="RuleBase" id="RU363032"/>
    </source>
</evidence>
<keyword evidence="7 8" id="KW-0472">Membrane</keyword>
<evidence type="ECO:0000256" key="6">
    <source>
        <dbReference type="ARBA" id="ARBA00022989"/>
    </source>
</evidence>
<comment type="caution">
    <text evidence="10">The sequence shown here is derived from an EMBL/GenBank/DDBJ whole genome shotgun (WGS) entry which is preliminary data.</text>
</comment>
<dbReference type="PANTHER" id="PTHR42929">
    <property type="entry name" value="INNER MEMBRANE ABC TRANSPORTER PERMEASE PROTEIN YDCU-RELATED-RELATED"/>
    <property type="match status" value="1"/>
</dbReference>
<accession>A0ABD6AFS4</accession>
<proteinExistence type="inferred from homology"/>
<evidence type="ECO:0000259" key="9">
    <source>
        <dbReference type="PROSITE" id="PS50928"/>
    </source>
</evidence>
<gene>
    <name evidence="10" type="ORF">ACFQPE_20160</name>
</gene>
<comment type="similarity">
    <text evidence="2">Belongs to the binding-protein-dependent transport system permease family. CysTW subfamily.</text>
</comment>
<dbReference type="EMBL" id="JBHTBF010000003">
    <property type="protein sequence ID" value="MFC7319087.1"/>
    <property type="molecule type" value="Genomic_DNA"/>
</dbReference>
<protein>
    <submittedName>
        <fullName evidence="10">ABC transporter permease</fullName>
    </submittedName>
</protein>
<evidence type="ECO:0000256" key="5">
    <source>
        <dbReference type="ARBA" id="ARBA00022692"/>
    </source>
</evidence>
<evidence type="ECO:0000256" key="1">
    <source>
        <dbReference type="ARBA" id="ARBA00004651"/>
    </source>
</evidence>
<dbReference type="Gene3D" id="1.10.3720.10">
    <property type="entry name" value="MetI-like"/>
    <property type="match status" value="1"/>
</dbReference>
<name>A0ABD6AFS4_9EURY</name>
<evidence type="ECO:0000256" key="7">
    <source>
        <dbReference type="ARBA" id="ARBA00023136"/>
    </source>
</evidence>
<sequence length="259" mass="28298">MTFLWGFWPRVDFWMQPGFTLEAYRAFFETGRVDIYLRSLKLSVITVVGALGVGYPVAYYLARKLDENVAFPILFVFVLPFIISSIVRTFAWRFLLGRNGPINQILMASGVISRPIDQLLFSEGAVIIGLVTATIPFVIFPVWLSLRSISDSLLEASADLGAHPLTTFRRITLPLSFPGVFAASIFVFVTAFGSTAIPVLLGGGGFSTIGTAITSVLGVLNYPLAAAISTISIVTMLVLLGLWVYFFDLEEMITLGGGY</sequence>
<dbReference type="GeneID" id="79317723"/>
<feature type="transmembrane region" description="Helical" evidence="8">
    <location>
        <begin position="42"/>
        <end position="62"/>
    </location>
</feature>
<keyword evidence="3 8" id="KW-0813">Transport</keyword>
<feature type="transmembrane region" description="Helical" evidence="8">
    <location>
        <begin position="124"/>
        <end position="144"/>
    </location>
</feature>
<keyword evidence="5 8" id="KW-0812">Transmembrane</keyword>
<evidence type="ECO:0000256" key="3">
    <source>
        <dbReference type="ARBA" id="ARBA00022448"/>
    </source>
</evidence>
<comment type="subcellular location">
    <subcellularLocation>
        <location evidence="1 8">Cell membrane</location>
        <topology evidence="1 8">Multi-pass membrane protein</topology>
    </subcellularLocation>
</comment>
<dbReference type="AlphaFoldDB" id="A0ABD6AFS4"/>
<reference evidence="10 11" key="1">
    <citation type="journal article" date="2019" name="Int. J. Syst. Evol. Microbiol.">
        <title>The Global Catalogue of Microorganisms (GCM) 10K type strain sequencing project: providing services to taxonomists for standard genome sequencing and annotation.</title>
        <authorList>
            <consortium name="The Broad Institute Genomics Platform"/>
            <consortium name="The Broad Institute Genome Sequencing Center for Infectious Disease"/>
            <person name="Wu L."/>
            <person name="Ma J."/>
        </authorList>
    </citation>
    <scope>NUCLEOTIDE SEQUENCE [LARGE SCALE GENOMIC DNA]</scope>
    <source>
        <strain evidence="10 11">PSR21</strain>
    </source>
</reference>
<dbReference type="RefSeq" id="WP_276306087.1">
    <property type="nucleotide sequence ID" value="NZ_CP119993.1"/>
</dbReference>
<feature type="transmembrane region" description="Helical" evidence="8">
    <location>
        <begin position="179"/>
        <end position="202"/>
    </location>
</feature>
<keyword evidence="6 8" id="KW-1133">Transmembrane helix</keyword>
<evidence type="ECO:0000313" key="11">
    <source>
        <dbReference type="Proteomes" id="UP001596547"/>
    </source>
</evidence>
<dbReference type="SUPFAM" id="SSF161098">
    <property type="entry name" value="MetI-like"/>
    <property type="match status" value="1"/>
</dbReference>
<dbReference type="PANTHER" id="PTHR42929:SF1">
    <property type="entry name" value="INNER MEMBRANE ABC TRANSPORTER PERMEASE PROTEIN YDCU-RELATED"/>
    <property type="match status" value="1"/>
</dbReference>
<feature type="transmembrane region" description="Helical" evidence="8">
    <location>
        <begin position="69"/>
        <end position="91"/>
    </location>
</feature>
<dbReference type="GO" id="GO:0005886">
    <property type="term" value="C:plasma membrane"/>
    <property type="evidence" value="ECO:0007669"/>
    <property type="project" value="UniProtKB-SubCell"/>
</dbReference>
<keyword evidence="11" id="KW-1185">Reference proteome</keyword>
<keyword evidence="4" id="KW-1003">Cell membrane</keyword>
<evidence type="ECO:0000256" key="2">
    <source>
        <dbReference type="ARBA" id="ARBA00007069"/>
    </source>
</evidence>
<dbReference type="Pfam" id="PF00528">
    <property type="entry name" value="BPD_transp_1"/>
    <property type="match status" value="1"/>
</dbReference>
<feature type="domain" description="ABC transmembrane type-1" evidence="9">
    <location>
        <begin position="36"/>
        <end position="243"/>
    </location>
</feature>
<evidence type="ECO:0000256" key="4">
    <source>
        <dbReference type="ARBA" id="ARBA00022475"/>
    </source>
</evidence>
<dbReference type="PROSITE" id="PS50928">
    <property type="entry name" value="ABC_TM1"/>
    <property type="match status" value="1"/>
</dbReference>
<organism evidence="10 11">
    <name type="scientific">Halomarina halobia</name>
    <dbReference type="NCBI Taxonomy" id="3033386"/>
    <lineage>
        <taxon>Archaea</taxon>
        <taxon>Methanobacteriati</taxon>
        <taxon>Methanobacteriota</taxon>
        <taxon>Stenosarchaea group</taxon>
        <taxon>Halobacteria</taxon>
        <taxon>Halobacteriales</taxon>
        <taxon>Natronomonadaceae</taxon>
        <taxon>Halomarina</taxon>
    </lineage>
</organism>
<dbReference type="Proteomes" id="UP001596547">
    <property type="component" value="Unassembled WGS sequence"/>
</dbReference>